<accession>A0A7C1X605</accession>
<organism evidence="2">
    <name type="scientific">Thermomicrobium roseum</name>
    <dbReference type="NCBI Taxonomy" id="500"/>
    <lineage>
        <taxon>Bacteria</taxon>
        <taxon>Pseudomonadati</taxon>
        <taxon>Thermomicrobiota</taxon>
        <taxon>Thermomicrobia</taxon>
        <taxon>Thermomicrobiales</taxon>
        <taxon>Thermomicrobiaceae</taxon>
        <taxon>Thermomicrobium</taxon>
    </lineage>
</organism>
<feature type="transmembrane region" description="Helical" evidence="1">
    <location>
        <begin position="225"/>
        <end position="247"/>
    </location>
</feature>
<gene>
    <name evidence="2" type="ORF">ENP47_06730</name>
</gene>
<feature type="transmembrane region" description="Helical" evidence="1">
    <location>
        <begin position="32"/>
        <end position="54"/>
    </location>
</feature>
<sequence length="314" mass="34949">MFIFLTETVWPVLRAATRACMRDPVCDTITDAFWLSYFEVFFVLGTITAIRFGADRPRRLTKIMRLKTLRIAELGDYPSGQPVELHGHVRNQAPQVGPLSQEQVAAYVLTIRGTWQSGRVAQWTKKEEKFTDGLVLDDGTGTVQLRVTGAQRYWLRKKASWRPPEVPDWATPPPAPGLRLAQVSAVEEYLPQNSEVFVIGVMNEPQTIDATTISYGKGHVARRGLLTELGSVLGIVGLSLFFASWLAKSFVGTWAQGISLAQEANLRLDWGLLIYSSVIHLVPLILLMIFTPRVIRWCIQQIGAWSTGGRALGG</sequence>
<keyword evidence="1" id="KW-0812">Transmembrane</keyword>
<dbReference type="AlphaFoldDB" id="A0A7C1X605"/>
<protein>
    <submittedName>
        <fullName evidence="2">Uncharacterized protein</fullName>
    </submittedName>
</protein>
<evidence type="ECO:0000313" key="2">
    <source>
        <dbReference type="EMBL" id="HEF65274.1"/>
    </source>
</evidence>
<comment type="caution">
    <text evidence="2">The sequence shown here is derived from an EMBL/GenBank/DDBJ whole genome shotgun (WGS) entry which is preliminary data.</text>
</comment>
<name>A0A7C1X605_THERO</name>
<keyword evidence="1" id="KW-1133">Transmembrane helix</keyword>
<dbReference type="EMBL" id="DSJL01000011">
    <property type="protein sequence ID" value="HEF65274.1"/>
    <property type="molecule type" value="Genomic_DNA"/>
</dbReference>
<proteinExistence type="predicted"/>
<feature type="transmembrane region" description="Helical" evidence="1">
    <location>
        <begin position="270"/>
        <end position="290"/>
    </location>
</feature>
<keyword evidence="1" id="KW-0472">Membrane</keyword>
<reference evidence="2" key="1">
    <citation type="journal article" date="2020" name="mSystems">
        <title>Genome- and Community-Level Interaction Insights into Carbon Utilization and Element Cycling Functions of Hydrothermarchaeota in Hydrothermal Sediment.</title>
        <authorList>
            <person name="Zhou Z."/>
            <person name="Liu Y."/>
            <person name="Xu W."/>
            <person name="Pan J."/>
            <person name="Luo Z.H."/>
            <person name="Li M."/>
        </authorList>
    </citation>
    <scope>NUCLEOTIDE SEQUENCE [LARGE SCALE GENOMIC DNA]</scope>
    <source>
        <strain evidence="2">SpSt-222</strain>
    </source>
</reference>
<evidence type="ECO:0000256" key="1">
    <source>
        <dbReference type="SAM" id="Phobius"/>
    </source>
</evidence>